<gene>
    <name evidence="7" type="ORF">L618_000100004370</name>
</gene>
<keyword evidence="3" id="KW-0547">Nucleotide-binding</keyword>
<evidence type="ECO:0000313" key="8">
    <source>
        <dbReference type="Proteomes" id="UP000317573"/>
    </source>
</evidence>
<evidence type="ECO:0000256" key="2">
    <source>
        <dbReference type="ARBA" id="ARBA00022448"/>
    </source>
</evidence>
<reference evidence="7 8" key="1">
    <citation type="submission" date="2019-07" db="EMBL/GenBank/DDBJ databases">
        <title>Genome sequencing of lignin-degrading bacterial isolates.</title>
        <authorList>
            <person name="Gladden J."/>
        </authorList>
    </citation>
    <scope>NUCLEOTIDE SEQUENCE [LARGE SCALE GENOMIC DNA]</scope>
    <source>
        <strain evidence="7 8">J45</strain>
    </source>
</reference>
<dbReference type="EMBL" id="VLJT01000001">
    <property type="protein sequence ID" value="TWH24982.1"/>
    <property type="molecule type" value="Genomic_DNA"/>
</dbReference>
<dbReference type="AlphaFoldDB" id="A0A562ESQ0"/>
<evidence type="ECO:0000256" key="1">
    <source>
        <dbReference type="ARBA" id="ARBA00005417"/>
    </source>
</evidence>
<dbReference type="Gene3D" id="3.40.50.300">
    <property type="entry name" value="P-loop containing nucleotide triphosphate hydrolases"/>
    <property type="match status" value="1"/>
</dbReference>
<dbReference type="InterPro" id="IPR017871">
    <property type="entry name" value="ABC_transporter-like_CS"/>
</dbReference>
<sequence length="245" mass="25782">MIEIRDLHVDYGKVSAVRGVSVTAHPGRVTLVLGANGAGKTTTLRTVAGLNAPTSGEILVDGKSVVGWPAHRILARGVSLVPEGRRVFSSLTVAENLKVGGLIASKKDREESMRRAFAMFPILEERRDGPAGLLSGGEQQMLAFGRSLMSQPSYILMDEPSMGLAPAVVDRVMDSVRAIADRGIGVLMVEQNAEAGMKIADDVVVVNRGESVYSGPVEEARKHSSVVSAFLGEAALTGSDSGVES</sequence>
<dbReference type="GO" id="GO:0016887">
    <property type="term" value="F:ATP hydrolysis activity"/>
    <property type="evidence" value="ECO:0007669"/>
    <property type="project" value="InterPro"/>
</dbReference>
<keyword evidence="4 7" id="KW-0067">ATP-binding</keyword>
<dbReference type="PANTHER" id="PTHR43820:SF4">
    <property type="entry name" value="HIGH-AFFINITY BRANCHED-CHAIN AMINO ACID TRANSPORT ATP-BINDING PROTEIN LIVF"/>
    <property type="match status" value="1"/>
</dbReference>
<dbReference type="Pfam" id="PF00005">
    <property type="entry name" value="ABC_tran"/>
    <property type="match status" value="1"/>
</dbReference>
<proteinExistence type="inferred from homology"/>
<dbReference type="GO" id="GO:0015807">
    <property type="term" value="P:L-amino acid transport"/>
    <property type="evidence" value="ECO:0007669"/>
    <property type="project" value="TreeGrafter"/>
</dbReference>
<dbReference type="Proteomes" id="UP000317573">
    <property type="component" value="Unassembled WGS sequence"/>
</dbReference>
<protein>
    <submittedName>
        <fullName evidence="7">Branched-chain amino acid transport system ATP-binding protein</fullName>
    </submittedName>
</protein>
<keyword evidence="2" id="KW-0813">Transport</keyword>
<dbReference type="CDD" id="cd03224">
    <property type="entry name" value="ABC_TM1139_LivF_branched"/>
    <property type="match status" value="1"/>
</dbReference>
<evidence type="ECO:0000256" key="4">
    <source>
        <dbReference type="ARBA" id="ARBA00022840"/>
    </source>
</evidence>
<evidence type="ECO:0000256" key="3">
    <source>
        <dbReference type="ARBA" id="ARBA00022741"/>
    </source>
</evidence>
<dbReference type="PROSITE" id="PS00211">
    <property type="entry name" value="ABC_TRANSPORTER_1"/>
    <property type="match status" value="1"/>
</dbReference>
<evidence type="ECO:0000313" key="7">
    <source>
        <dbReference type="EMBL" id="TWH24982.1"/>
    </source>
</evidence>
<organism evidence="7 8">
    <name type="scientific">Rhodococcus rhodochrous J45</name>
    <dbReference type="NCBI Taxonomy" id="935266"/>
    <lineage>
        <taxon>Bacteria</taxon>
        <taxon>Bacillati</taxon>
        <taxon>Actinomycetota</taxon>
        <taxon>Actinomycetes</taxon>
        <taxon>Mycobacteriales</taxon>
        <taxon>Nocardiaceae</taxon>
        <taxon>Rhodococcus</taxon>
    </lineage>
</organism>
<dbReference type="PANTHER" id="PTHR43820">
    <property type="entry name" value="HIGH-AFFINITY BRANCHED-CHAIN AMINO ACID TRANSPORT ATP-BINDING PROTEIN LIVF"/>
    <property type="match status" value="1"/>
</dbReference>
<dbReference type="SMART" id="SM00382">
    <property type="entry name" value="AAA"/>
    <property type="match status" value="1"/>
</dbReference>
<dbReference type="GO" id="GO:0005524">
    <property type="term" value="F:ATP binding"/>
    <property type="evidence" value="ECO:0007669"/>
    <property type="project" value="UniProtKB-KW"/>
</dbReference>
<dbReference type="InterPro" id="IPR003439">
    <property type="entry name" value="ABC_transporter-like_ATP-bd"/>
</dbReference>
<keyword evidence="5" id="KW-0029">Amino-acid transport</keyword>
<dbReference type="InterPro" id="IPR003593">
    <property type="entry name" value="AAA+_ATPase"/>
</dbReference>
<evidence type="ECO:0000259" key="6">
    <source>
        <dbReference type="PROSITE" id="PS50893"/>
    </source>
</evidence>
<accession>A0A562ESQ0</accession>
<dbReference type="GO" id="GO:0015658">
    <property type="term" value="F:branched-chain amino acid transmembrane transporter activity"/>
    <property type="evidence" value="ECO:0007669"/>
    <property type="project" value="TreeGrafter"/>
</dbReference>
<dbReference type="InterPro" id="IPR027417">
    <property type="entry name" value="P-loop_NTPase"/>
</dbReference>
<dbReference type="PROSITE" id="PS50893">
    <property type="entry name" value="ABC_TRANSPORTER_2"/>
    <property type="match status" value="1"/>
</dbReference>
<name>A0A562ESQ0_RHORH</name>
<dbReference type="SUPFAM" id="SSF52540">
    <property type="entry name" value="P-loop containing nucleoside triphosphate hydrolases"/>
    <property type="match status" value="1"/>
</dbReference>
<evidence type="ECO:0000256" key="5">
    <source>
        <dbReference type="ARBA" id="ARBA00022970"/>
    </source>
</evidence>
<comment type="caution">
    <text evidence="7">The sequence shown here is derived from an EMBL/GenBank/DDBJ whole genome shotgun (WGS) entry which is preliminary data.</text>
</comment>
<dbReference type="RefSeq" id="WP_145690579.1">
    <property type="nucleotide sequence ID" value="NZ_VLJT01000001.1"/>
</dbReference>
<dbReference type="InterPro" id="IPR052156">
    <property type="entry name" value="BCAA_Transport_ATP-bd_LivF"/>
</dbReference>
<feature type="domain" description="ABC transporter" evidence="6">
    <location>
        <begin position="2"/>
        <end position="233"/>
    </location>
</feature>
<comment type="similarity">
    <text evidence="1">Belongs to the ABC transporter superfamily.</text>
</comment>